<evidence type="ECO:0000313" key="3">
    <source>
        <dbReference type="Proteomes" id="UP001470230"/>
    </source>
</evidence>
<keyword evidence="3" id="KW-1185">Reference proteome</keyword>
<sequence length="734" mass="84463">MNSSKDSSTNATVGYIFVKIRRKKMKLSSAKRVLIPAKLEILRKSIQTIFKMKDPIKSLYTIEGEFIHEITQIDPGITIIASKEEPKGKDAEIENELNNQRKYVRQFDPSAKLLYTEFPTQSNNKNKVNAAPKCLIVGFPEALTVDQANLKLRIKKREQGSPTSHQKSGKGSVMSSVKKRSGSPLFQKTQDDQNANVVPSSNFHFFDQTSYTFESASDMSVSTTTIQPQKFEFEKKVTKKTRADAVRSLLSSVLNIPGFGDLKDSKNSPDAIFIKNVNSAISKMKPEQKEFVTSAETNEFKQKQYWMKMITDLLSRAHFCEKTTGLFLNSEIHEYVRTSVLKHRFIAGNSAFHRFKIGIVGPPKSGKSTLLHIYLQELLLEIVASDEWKSTFVFPMKIDDIESTVNNYESFYHKIINLILDEIVQQKPIYQKWIFNIRKYFESVTSHLVPLILSKSCYINKYVLNIQNKLIEIGRVLHEAWTAPSGFEWWYTLIFLLPSLISNVLGFRKTIYVIDNIEEYDILLEPHHPFDNTSQFVFVSEHLKHALSRNDYIFACHNMGKMYSMLNPIDDEGIDLKPITDFISTNGISSDIVENDPPLLMTLSTEDLPFVMKGCDCDGVPNYILLWKDLNQLIDEMDGMDEDTDEFDDVHYFAVAHAQAMINNLFYDENIDYTDEEETNWPHVLSIRRSTKKEQKEFLNEEKGNAIAIQESLRDLDEYEEEEEEEEEEIMDGH</sequence>
<dbReference type="InterPro" id="IPR027417">
    <property type="entry name" value="P-loop_NTPase"/>
</dbReference>
<proteinExistence type="predicted"/>
<dbReference type="SUPFAM" id="SSF52540">
    <property type="entry name" value="P-loop containing nucleoside triphosphate hydrolases"/>
    <property type="match status" value="1"/>
</dbReference>
<evidence type="ECO:0000256" key="1">
    <source>
        <dbReference type="SAM" id="MobiDB-lite"/>
    </source>
</evidence>
<protein>
    <submittedName>
        <fullName evidence="2">Uncharacterized protein</fullName>
    </submittedName>
</protein>
<gene>
    <name evidence="2" type="ORF">M9Y10_012183</name>
</gene>
<feature type="compositionally biased region" description="Polar residues" evidence="1">
    <location>
        <begin position="184"/>
        <end position="195"/>
    </location>
</feature>
<dbReference type="Proteomes" id="UP001470230">
    <property type="component" value="Unassembled WGS sequence"/>
</dbReference>
<evidence type="ECO:0000313" key="2">
    <source>
        <dbReference type="EMBL" id="KAK8860518.1"/>
    </source>
</evidence>
<accession>A0ABR2ICW9</accession>
<feature type="region of interest" description="Disordered" evidence="1">
    <location>
        <begin position="714"/>
        <end position="734"/>
    </location>
</feature>
<name>A0ABR2ICW9_9EUKA</name>
<feature type="region of interest" description="Disordered" evidence="1">
    <location>
        <begin position="155"/>
        <end position="195"/>
    </location>
</feature>
<dbReference type="EMBL" id="JAPFFF010000018">
    <property type="protein sequence ID" value="KAK8860518.1"/>
    <property type="molecule type" value="Genomic_DNA"/>
</dbReference>
<organism evidence="2 3">
    <name type="scientific">Tritrichomonas musculus</name>
    <dbReference type="NCBI Taxonomy" id="1915356"/>
    <lineage>
        <taxon>Eukaryota</taxon>
        <taxon>Metamonada</taxon>
        <taxon>Parabasalia</taxon>
        <taxon>Tritrichomonadida</taxon>
        <taxon>Tritrichomonadidae</taxon>
        <taxon>Tritrichomonas</taxon>
    </lineage>
</organism>
<reference evidence="2 3" key="1">
    <citation type="submission" date="2024-04" db="EMBL/GenBank/DDBJ databases">
        <title>Tritrichomonas musculus Genome.</title>
        <authorList>
            <person name="Alves-Ferreira E."/>
            <person name="Grigg M."/>
            <person name="Lorenzi H."/>
            <person name="Galac M."/>
        </authorList>
    </citation>
    <scope>NUCLEOTIDE SEQUENCE [LARGE SCALE GENOMIC DNA]</scope>
    <source>
        <strain evidence="2 3">EAF2021</strain>
    </source>
</reference>
<feature type="compositionally biased region" description="Acidic residues" evidence="1">
    <location>
        <begin position="717"/>
        <end position="734"/>
    </location>
</feature>
<comment type="caution">
    <text evidence="2">The sequence shown here is derived from an EMBL/GenBank/DDBJ whole genome shotgun (WGS) entry which is preliminary data.</text>
</comment>